<name>D3RWK1_FERPA</name>
<dbReference type="eggNOG" id="arCOG02121">
    <property type="taxonomic scope" value="Archaea"/>
</dbReference>
<protein>
    <submittedName>
        <fullName evidence="2">Nucleotide-binding protein, PIN domain protein</fullName>
    </submittedName>
</protein>
<organism evidence="2 3">
    <name type="scientific">Ferroglobus placidus (strain DSM 10642 / AEDII12DO)</name>
    <dbReference type="NCBI Taxonomy" id="589924"/>
    <lineage>
        <taxon>Archaea</taxon>
        <taxon>Methanobacteriati</taxon>
        <taxon>Methanobacteriota</taxon>
        <taxon>Archaeoglobi</taxon>
        <taxon>Archaeoglobales</taxon>
        <taxon>Archaeoglobaceae</taxon>
        <taxon>Ferroglobus</taxon>
    </lineage>
</organism>
<evidence type="ECO:0000313" key="2">
    <source>
        <dbReference type="EMBL" id="ADC64864.1"/>
    </source>
</evidence>
<dbReference type="STRING" id="589924.Ferp_0694"/>
<gene>
    <name evidence="2" type="ordered locus">Ferp_0694</name>
</gene>
<reference evidence="2 3" key="2">
    <citation type="journal article" date="2011" name="Stand. Genomic Sci.">
        <title>Complete genome sequence of Ferroglobus placidus AEDII12DO.</title>
        <authorList>
            <person name="Anderson I."/>
            <person name="Risso C."/>
            <person name="Holmes D."/>
            <person name="Lucas S."/>
            <person name="Copeland A."/>
            <person name="Lapidus A."/>
            <person name="Cheng J.F."/>
            <person name="Bruce D."/>
            <person name="Goodwin L."/>
            <person name="Pitluck S."/>
            <person name="Saunders E."/>
            <person name="Brettin T."/>
            <person name="Detter J.C."/>
            <person name="Han C."/>
            <person name="Tapia R."/>
            <person name="Larimer F."/>
            <person name="Land M."/>
            <person name="Hauser L."/>
            <person name="Woyke T."/>
            <person name="Lovley D."/>
            <person name="Kyrpides N."/>
            <person name="Ivanova N."/>
        </authorList>
    </citation>
    <scope>NUCLEOTIDE SEQUENCE [LARGE SCALE GENOMIC DNA]</scope>
    <source>
        <strain evidence="3">DSM 10642 / AEDII12DO</strain>
    </source>
</reference>
<evidence type="ECO:0000259" key="1">
    <source>
        <dbReference type="Pfam" id="PF10130"/>
    </source>
</evidence>
<dbReference type="RefSeq" id="WP_012965208.1">
    <property type="nucleotide sequence ID" value="NC_013849.1"/>
</dbReference>
<dbReference type="SUPFAM" id="SSF88723">
    <property type="entry name" value="PIN domain-like"/>
    <property type="match status" value="1"/>
</dbReference>
<sequence>MKLIVDTNKIVACLLKDGKIRRILFLPFLELYTVQYAFEEIEKHKDVLLTKVSKSAFDLILFKAKLKVKSVGFSSKDEKYIQTAKKMANEFDPDDFPFIALALKLNAPIWTNDKKLIVHGLKSGTYLAVDTDAVEKLIRGKSLEEVRQELSKRYLSSSWRTP</sequence>
<feature type="domain" description="PIN" evidence="1">
    <location>
        <begin position="4"/>
        <end position="150"/>
    </location>
</feature>
<dbReference type="InterPro" id="IPR029060">
    <property type="entry name" value="PIN-like_dom_sf"/>
</dbReference>
<dbReference type="EMBL" id="CP001899">
    <property type="protein sequence ID" value="ADC64864.1"/>
    <property type="molecule type" value="Genomic_DNA"/>
</dbReference>
<dbReference type="AlphaFoldDB" id="D3RWK1"/>
<reference evidence="3" key="1">
    <citation type="submission" date="2010-02" db="EMBL/GenBank/DDBJ databases">
        <title>Complete sequence of Ferroglobus placidus DSM 10642.</title>
        <authorList>
            <consortium name="US DOE Joint Genome Institute"/>
            <person name="Lucas S."/>
            <person name="Copeland A."/>
            <person name="Lapidus A."/>
            <person name="Cheng J.-F."/>
            <person name="Bruce D."/>
            <person name="Goodwin L."/>
            <person name="Pitluck S."/>
            <person name="Saunders E."/>
            <person name="Brettin T."/>
            <person name="Detter J.C."/>
            <person name="Han C."/>
            <person name="Tapia R."/>
            <person name="Larimer F."/>
            <person name="Land M."/>
            <person name="Hauser L."/>
            <person name="Kyrpides N."/>
            <person name="Ivanova N."/>
            <person name="Holmes D."/>
            <person name="Lovley D."/>
            <person name="Kyrpides N."/>
            <person name="Anderson I.J."/>
            <person name="Woyke T."/>
        </authorList>
    </citation>
    <scope>NUCLEOTIDE SEQUENCE [LARGE SCALE GENOMIC DNA]</scope>
    <source>
        <strain evidence="3">DSM 10642 / AEDII12DO</strain>
    </source>
</reference>
<proteinExistence type="predicted"/>
<dbReference type="Pfam" id="PF10130">
    <property type="entry name" value="PIN_2"/>
    <property type="match status" value="1"/>
</dbReference>
<evidence type="ECO:0000313" key="3">
    <source>
        <dbReference type="Proteomes" id="UP000002613"/>
    </source>
</evidence>
<dbReference type="HOGENOM" id="CLU_147223_0_1_2"/>
<accession>D3RWK1</accession>
<dbReference type="OrthoDB" id="358928at2157"/>
<dbReference type="InterPro" id="IPR002716">
    <property type="entry name" value="PIN_dom"/>
</dbReference>
<dbReference type="KEGG" id="fpl:Ferp_0694"/>
<dbReference type="GeneID" id="8778198"/>
<dbReference type="Proteomes" id="UP000002613">
    <property type="component" value="Chromosome"/>
</dbReference>
<keyword evidence="3" id="KW-1185">Reference proteome</keyword>
<dbReference type="PaxDb" id="589924-Ferp_0694"/>